<evidence type="ECO:0000256" key="2">
    <source>
        <dbReference type="SAM" id="Phobius"/>
    </source>
</evidence>
<name>A0ABW3V162_9BACL</name>
<evidence type="ECO:0008006" key="5">
    <source>
        <dbReference type="Google" id="ProtNLM"/>
    </source>
</evidence>
<proteinExistence type="predicted"/>
<keyword evidence="2" id="KW-1133">Transmembrane helix</keyword>
<dbReference type="Proteomes" id="UP001597180">
    <property type="component" value="Unassembled WGS sequence"/>
</dbReference>
<evidence type="ECO:0000313" key="4">
    <source>
        <dbReference type="Proteomes" id="UP001597180"/>
    </source>
</evidence>
<feature type="transmembrane region" description="Helical" evidence="2">
    <location>
        <begin position="6"/>
        <end position="29"/>
    </location>
</feature>
<protein>
    <recommendedName>
        <fullName evidence="5">Holin</fullName>
    </recommendedName>
</protein>
<comment type="caution">
    <text evidence="3">The sequence shown here is derived from an EMBL/GenBank/DDBJ whole genome shotgun (WGS) entry which is preliminary data.</text>
</comment>
<accession>A0ABW3V162</accession>
<organism evidence="3 4">
    <name type="scientific">Paenibacillus vulneris</name>
    <dbReference type="NCBI Taxonomy" id="1133364"/>
    <lineage>
        <taxon>Bacteria</taxon>
        <taxon>Bacillati</taxon>
        <taxon>Bacillota</taxon>
        <taxon>Bacilli</taxon>
        <taxon>Bacillales</taxon>
        <taxon>Paenibacillaceae</taxon>
        <taxon>Paenibacillus</taxon>
    </lineage>
</organism>
<keyword evidence="2" id="KW-0472">Membrane</keyword>
<keyword evidence="2" id="KW-0812">Transmembrane</keyword>
<dbReference type="RefSeq" id="WP_345585093.1">
    <property type="nucleotide sequence ID" value="NZ_BAABJG010000002.1"/>
</dbReference>
<reference evidence="4" key="1">
    <citation type="journal article" date="2019" name="Int. J. Syst. Evol. Microbiol.">
        <title>The Global Catalogue of Microorganisms (GCM) 10K type strain sequencing project: providing services to taxonomists for standard genome sequencing and annotation.</title>
        <authorList>
            <consortium name="The Broad Institute Genomics Platform"/>
            <consortium name="The Broad Institute Genome Sequencing Center for Infectious Disease"/>
            <person name="Wu L."/>
            <person name="Ma J."/>
        </authorList>
    </citation>
    <scope>NUCLEOTIDE SEQUENCE [LARGE SCALE GENOMIC DNA]</scope>
    <source>
        <strain evidence="4">CCUG 53270</strain>
    </source>
</reference>
<evidence type="ECO:0000256" key="1">
    <source>
        <dbReference type="SAM" id="MobiDB-lite"/>
    </source>
</evidence>
<gene>
    <name evidence="3" type="ORF">ACFQ4B_36080</name>
</gene>
<keyword evidence="4" id="KW-1185">Reference proteome</keyword>
<feature type="region of interest" description="Disordered" evidence="1">
    <location>
        <begin position="92"/>
        <end position="118"/>
    </location>
</feature>
<dbReference type="EMBL" id="JBHTLU010000065">
    <property type="protein sequence ID" value="MFD1225510.1"/>
    <property type="molecule type" value="Genomic_DNA"/>
</dbReference>
<evidence type="ECO:0000313" key="3">
    <source>
        <dbReference type="EMBL" id="MFD1225510.1"/>
    </source>
</evidence>
<feature type="transmembrane region" description="Helical" evidence="2">
    <location>
        <begin position="41"/>
        <end position="61"/>
    </location>
</feature>
<sequence>MQEGQFFTWEALSAMGGASLLTFFIVQYTKNLIDSYLKLPTDIYAAGVAFGVLILTQLALGADWTDWRLYALTFANSFLVGAQSAQIQHKSVNPPVVKNGSPGADEKEGQVMVNGKRL</sequence>